<gene>
    <name evidence="7" type="primary">synpo2b</name>
</gene>
<organism evidence="6 7">
    <name type="scientific">Clupea harengus</name>
    <name type="common">Atlantic herring</name>
    <dbReference type="NCBI Taxonomy" id="7950"/>
    <lineage>
        <taxon>Eukaryota</taxon>
        <taxon>Metazoa</taxon>
        <taxon>Chordata</taxon>
        <taxon>Craniata</taxon>
        <taxon>Vertebrata</taxon>
        <taxon>Euteleostomi</taxon>
        <taxon>Actinopterygii</taxon>
        <taxon>Neopterygii</taxon>
        <taxon>Teleostei</taxon>
        <taxon>Clupei</taxon>
        <taxon>Clupeiformes</taxon>
        <taxon>Clupeoidei</taxon>
        <taxon>Clupeidae</taxon>
        <taxon>Clupea</taxon>
    </lineage>
</organism>
<dbReference type="GeneID" id="122129830"/>
<dbReference type="GO" id="GO:0005634">
    <property type="term" value="C:nucleus"/>
    <property type="evidence" value="ECO:0007669"/>
    <property type="project" value="TreeGrafter"/>
</dbReference>
<feature type="region of interest" description="Disordered" evidence="5">
    <location>
        <begin position="968"/>
        <end position="1185"/>
    </location>
</feature>
<feature type="region of interest" description="Disordered" evidence="5">
    <location>
        <begin position="637"/>
        <end position="665"/>
    </location>
</feature>
<dbReference type="GO" id="GO:0015629">
    <property type="term" value="C:actin cytoskeleton"/>
    <property type="evidence" value="ECO:0007669"/>
    <property type="project" value="TreeGrafter"/>
</dbReference>
<dbReference type="GO" id="GO:0003779">
    <property type="term" value="F:actin binding"/>
    <property type="evidence" value="ECO:0007669"/>
    <property type="project" value="TreeGrafter"/>
</dbReference>
<evidence type="ECO:0000313" key="7">
    <source>
        <dbReference type="RefSeq" id="XP_042560486.1"/>
    </source>
</evidence>
<dbReference type="GO" id="GO:0030018">
    <property type="term" value="C:Z disc"/>
    <property type="evidence" value="ECO:0007669"/>
    <property type="project" value="TreeGrafter"/>
</dbReference>
<dbReference type="AlphaFoldDB" id="A0A8M1K8W8"/>
<name>A0A8M1K8W8_CLUHA</name>
<comment type="subcellular location">
    <subcellularLocation>
        <location evidence="1">Cytoplasm</location>
    </subcellularLocation>
</comment>
<evidence type="ECO:0000256" key="4">
    <source>
        <dbReference type="ARBA" id="ARBA00038161"/>
    </source>
</evidence>
<dbReference type="OrthoDB" id="8951357at2759"/>
<evidence type="ECO:0000256" key="3">
    <source>
        <dbReference type="ARBA" id="ARBA00022553"/>
    </source>
</evidence>
<dbReference type="CTD" id="100006620"/>
<feature type="compositionally biased region" description="Basic residues" evidence="5">
    <location>
        <begin position="1026"/>
        <end position="1039"/>
    </location>
</feature>
<feature type="compositionally biased region" description="Polar residues" evidence="5">
    <location>
        <begin position="871"/>
        <end position="893"/>
    </location>
</feature>
<feature type="region of interest" description="Disordered" evidence="5">
    <location>
        <begin position="785"/>
        <end position="810"/>
    </location>
</feature>
<dbReference type="RefSeq" id="XP_042560486.1">
    <property type="nucleotide sequence ID" value="XM_042704552.1"/>
</dbReference>
<feature type="region of interest" description="Disordered" evidence="5">
    <location>
        <begin position="567"/>
        <end position="619"/>
    </location>
</feature>
<sequence length="1224" mass="133078">MEPVLEDRDSPHSDAWSGSNTPAELDDFQDEDSYEESEVDPMGLNDLTQDQQDDLDQDPSGSPLPSQHPQDSLSDYSVEEPNPGREQYDGSDPPSDLHTQERSSDSPVFSHGSDAEPRSRTPSPVFSHGSDAEPRSRTPSPVFSHGSGAKPRSRTPSPVFSHGSDAEPRSRTPSPVYSHGSDAEPRSRTPSPVFSHGSDAKPRSPTPSPVFSHGSDAKPRSRTPSPVFSHGSDAEPRSRTPSPVFSHGSDAEPRSRTPSPAQEAFTDRDSPGPSQGDLAYSDSSLSGQAVTRPDLSRRGGTSSPEEEEAGGRGSTGDEEGEGGGRSQAPPACVSFGIPVQGAEAAEDLGSEGERDLHRASRNGARDARLRRSQSQSEKQQKEAKSKCKRIASLFTNAPNPRNKGVLMFKKRRQRVKKFTLVSYGTGQADFENEGGSGEYEDYRYYNKEGQSIRITLSTPSDPEFEDDYYFNAQSSEADLNYNYNWDIEQVNTPEAFSWENMEHLPQTKGKGVSMFAQRRQRTDEIAAEHEEMRRRGIPVEGVRNPEPETTNPFTPEECYASQAYMDAGTHQHQEQPQQQQYQPQQQQYQQQQYQPQQQQYQQQQYQGPDYPYSPNGMNGLDSLQFGSGPKAVANRTAKPFLGGQRRAPATFSPMRGVSSPTPKRPEHIFKVPVPVNTTAQVWSPTGDIIASRDERIAVPAFKTGTLPDSKRRGANKGGSNTNVNPQLQRKGDRRSFIESGPEEDYLSLGAEACNFMQAPRVKHKTPPPVAPKPTINPACPPWSVGTSTHMPLQAPRSPRPASSPGPAGMPTMTPGHIYPPAQPNWAPKQELQPATNTWGLSPSTTQAYPQAAVNHWAPASPQPQPAWMPQTQQAPVSMPSVSSTQAGPTQSKAAWTKPKTDVNSVASCPPAQHGPSHFHASKAPPASSKGHVSETSTHPPSDGPNLKGKGAELFARRQSRMEKFVVDTETVQANKAKSPSPTPSLPSTWRYSPNVRAPPPNSYNPILSPSYPPGAVKQPPSTSPKIKPKPKKEKPKPVPKHLNALDVMKHRPYQLDSSLFMYSSAPEVKDPSPKSSPVPPPAQSPQVPTHTSPTKASPVPHAESPQVPTHTSPTKANPPVSPSYPFSRQPGQADEALDEKLLTSPAMHDGPGSQGQSNSYPLFALSYTPSRKPAGSSYSLTSSSSSFTSDLISRCALPLAPRPKFSAKKTAVTAKQWKPVVMQH</sequence>
<evidence type="ECO:0000256" key="2">
    <source>
        <dbReference type="ARBA" id="ARBA00022490"/>
    </source>
</evidence>
<feature type="compositionally biased region" description="Pro residues" evidence="5">
    <location>
        <begin position="1074"/>
        <end position="1083"/>
    </location>
</feature>
<feature type="compositionally biased region" description="Basic and acidic residues" evidence="5">
    <location>
        <begin position="351"/>
        <end position="369"/>
    </location>
</feature>
<feature type="compositionally biased region" description="Polar residues" evidence="5">
    <location>
        <begin position="1106"/>
        <end position="1115"/>
    </location>
</feature>
<feature type="compositionally biased region" description="Low complexity" evidence="5">
    <location>
        <begin position="1176"/>
        <end position="1185"/>
    </location>
</feature>
<feature type="compositionally biased region" description="Basic and acidic residues" evidence="5">
    <location>
        <begin position="1"/>
        <end position="12"/>
    </location>
</feature>
<dbReference type="InterPro" id="IPR051976">
    <property type="entry name" value="Synaptopodin_domain"/>
</dbReference>
<evidence type="ECO:0000256" key="5">
    <source>
        <dbReference type="SAM" id="MobiDB-lite"/>
    </source>
</evidence>
<feature type="compositionally biased region" description="Low complexity" evidence="5">
    <location>
        <begin position="58"/>
        <end position="67"/>
    </location>
</feature>
<evidence type="ECO:0000313" key="6">
    <source>
        <dbReference type="Proteomes" id="UP000515152"/>
    </source>
</evidence>
<dbReference type="PANTHER" id="PTHR24217">
    <property type="entry name" value="PUTATIVE-RELATED"/>
    <property type="match status" value="1"/>
</dbReference>
<feature type="compositionally biased region" description="Acidic residues" evidence="5">
    <location>
        <begin position="24"/>
        <end position="39"/>
    </location>
</feature>
<keyword evidence="3" id="KW-0597">Phosphoprotein</keyword>
<feature type="region of interest" description="Disordered" evidence="5">
    <location>
        <begin position="702"/>
        <end position="736"/>
    </location>
</feature>
<dbReference type="KEGG" id="char:122129830"/>
<feature type="region of interest" description="Disordered" evidence="5">
    <location>
        <begin position="1"/>
        <end position="387"/>
    </location>
</feature>
<keyword evidence="2" id="KW-0963">Cytoplasm</keyword>
<dbReference type="Proteomes" id="UP000515152">
    <property type="component" value="Unplaced"/>
</dbReference>
<reference evidence="7" key="1">
    <citation type="submission" date="2025-08" db="UniProtKB">
        <authorList>
            <consortium name="RefSeq"/>
        </authorList>
    </citation>
    <scope>IDENTIFICATION</scope>
</reference>
<evidence type="ECO:0000256" key="1">
    <source>
        <dbReference type="ARBA" id="ARBA00004496"/>
    </source>
</evidence>
<dbReference type="GO" id="GO:0032233">
    <property type="term" value="P:positive regulation of actin filament bundle assembly"/>
    <property type="evidence" value="ECO:0007669"/>
    <property type="project" value="TreeGrafter"/>
</dbReference>
<feature type="compositionally biased region" description="Low complexity" evidence="5">
    <location>
        <begin position="575"/>
        <end position="606"/>
    </location>
</feature>
<keyword evidence="6" id="KW-1185">Reference proteome</keyword>
<protein>
    <submittedName>
        <fullName evidence="7">Synaptopodin-2</fullName>
    </submittedName>
</protein>
<comment type="similarity">
    <text evidence="4">Belongs to the synaptopodin family.</text>
</comment>
<proteinExistence type="inferred from homology"/>
<feature type="region of interest" description="Disordered" evidence="5">
    <location>
        <begin position="856"/>
        <end position="949"/>
    </location>
</feature>
<accession>A0A8M1K8W8</accession>
<dbReference type="PANTHER" id="PTHR24217:SF9">
    <property type="entry name" value="SYNAPTOPODIN-2"/>
    <property type="match status" value="1"/>
</dbReference>
<feature type="compositionally biased region" description="Polar residues" evidence="5">
    <location>
        <begin position="717"/>
        <end position="727"/>
    </location>
</feature>